<proteinExistence type="predicted"/>
<evidence type="ECO:0000256" key="1">
    <source>
        <dbReference type="SAM" id="MobiDB-lite"/>
    </source>
</evidence>
<protein>
    <recommendedName>
        <fullName evidence="4">GcrA cell cycle regulator</fullName>
    </recommendedName>
</protein>
<keyword evidence="3" id="KW-1185">Reference proteome</keyword>
<dbReference type="RefSeq" id="WP_238314877.1">
    <property type="nucleotide sequence ID" value="NZ_BPQV01000019.1"/>
</dbReference>
<dbReference type="Proteomes" id="UP001055156">
    <property type="component" value="Unassembled WGS sequence"/>
</dbReference>
<reference evidence="2" key="2">
    <citation type="submission" date="2021-08" db="EMBL/GenBank/DDBJ databases">
        <authorList>
            <person name="Tani A."/>
            <person name="Ola A."/>
            <person name="Ogura Y."/>
            <person name="Katsura K."/>
            <person name="Hayashi T."/>
        </authorList>
    </citation>
    <scope>NUCLEOTIDE SEQUENCE</scope>
    <source>
        <strain evidence="2">NBRC 15689</strain>
    </source>
</reference>
<sequence>MAAALRTRTPWTKDQTDLAISLWVAGRDIAEIAAKTGTPVAEIMSRIADAAAQAGPDADAVAAAAAPVEPVVAAPVKAKPAAPKPNILKPTVLKPVAELRPAAAPKSIPAKPVVAAKAAPAPMAAVAPKAAAPKPAAPKAVAERPVETAAAAPKPEPRKPMPLPADVANDDMRLENTDEDAALPAIAAPVVGPIRTAARLLVAADGGEGVPFMKATAFECHFPLWADNEQASIETKRVCGCRVLAGKSWCAHHLQAVFEPPRKPQPRVA</sequence>
<accession>A0ABQ4TGZ0</accession>
<organism evidence="2 3">
    <name type="scientific">Methylobacterium organophilum</name>
    <dbReference type="NCBI Taxonomy" id="410"/>
    <lineage>
        <taxon>Bacteria</taxon>
        <taxon>Pseudomonadati</taxon>
        <taxon>Pseudomonadota</taxon>
        <taxon>Alphaproteobacteria</taxon>
        <taxon>Hyphomicrobiales</taxon>
        <taxon>Methylobacteriaceae</taxon>
        <taxon>Methylobacterium</taxon>
    </lineage>
</organism>
<evidence type="ECO:0000313" key="3">
    <source>
        <dbReference type="Proteomes" id="UP001055156"/>
    </source>
</evidence>
<reference evidence="2" key="1">
    <citation type="journal article" date="2021" name="Front. Microbiol.">
        <title>Comprehensive Comparative Genomics and Phenotyping of Methylobacterium Species.</title>
        <authorList>
            <person name="Alessa O."/>
            <person name="Ogura Y."/>
            <person name="Fujitani Y."/>
            <person name="Takami H."/>
            <person name="Hayashi T."/>
            <person name="Sahin N."/>
            <person name="Tani A."/>
        </authorList>
    </citation>
    <scope>NUCLEOTIDE SEQUENCE</scope>
    <source>
        <strain evidence="2">NBRC 15689</strain>
    </source>
</reference>
<evidence type="ECO:0008006" key="4">
    <source>
        <dbReference type="Google" id="ProtNLM"/>
    </source>
</evidence>
<evidence type="ECO:0000313" key="2">
    <source>
        <dbReference type="EMBL" id="GJE29721.1"/>
    </source>
</evidence>
<comment type="caution">
    <text evidence="2">The sequence shown here is derived from an EMBL/GenBank/DDBJ whole genome shotgun (WGS) entry which is preliminary data.</text>
</comment>
<dbReference type="EMBL" id="BPQV01000019">
    <property type="protein sequence ID" value="GJE29721.1"/>
    <property type="molecule type" value="Genomic_DNA"/>
</dbReference>
<feature type="region of interest" description="Disordered" evidence="1">
    <location>
        <begin position="136"/>
        <end position="162"/>
    </location>
</feature>
<name>A0ABQ4TGZ0_METOR</name>
<gene>
    <name evidence="2" type="ORF">LKMONMHP_4605</name>
</gene>